<dbReference type="InterPro" id="IPR016169">
    <property type="entry name" value="FAD-bd_PCMH_sub2"/>
</dbReference>
<reference evidence="6" key="1">
    <citation type="journal article" date="2020" name="Stud. Mycol.">
        <title>101 Dothideomycetes genomes: a test case for predicting lifestyles and emergence of pathogens.</title>
        <authorList>
            <person name="Haridas S."/>
            <person name="Albert R."/>
            <person name="Binder M."/>
            <person name="Bloem J."/>
            <person name="Labutti K."/>
            <person name="Salamov A."/>
            <person name="Andreopoulos B."/>
            <person name="Baker S."/>
            <person name="Barry K."/>
            <person name="Bills G."/>
            <person name="Bluhm B."/>
            <person name="Cannon C."/>
            <person name="Castanera R."/>
            <person name="Culley D."/>
            <person name="Daum C."/>
            <person name="Ezra D."/>
            <person name="Gonzalez J."/>
            <person name="Henrissat B."/>
            <person name="Kuo A."/>
            <person name="Liang C."/>
            <person name="Lipzen A."/>
            <person name="Lutzoni F."/>
            <person name="Magnuson J."/>
            <person name="Mondo S."/>
            <person name="Nolan M."/>
            <person name="Ohm R."/>
            <person name="Pangilinan J."/>
            <person name="Park H.-J."/>
            <person name="Ramirez L."/>
            <person name="Alfaro M."/>
            <person name="Sun H."/>
            <person name="Tritt A."/>
            <person name="Yoshinaga Y."/>
            <person name="Zwiers L.-H."/>
            <person name="Turgeon B."/>
            <person name="Goodwin S."/>
            <person name="Spatafora J."/>
            <person name="Crous P."/>
            <person name="Grigoriev I."/>
        </authorList>
    </citation>
    <scope>NUCLEOTIDE SEQUENCE</scope>
    <source>
        <strain evidence="6">CBS 113818</strain>
    </source>
</reference>
<dbReference type="Gene3D" id="3.30.465.10">
    <property type="match status" value="1"/>
</dbReference>
<dbReference type="PROSITE" id="PS51387">
    <property type="entry name" value="FAD_PCMH"/>
    <property type="match status" value="1"/>
</dbReference>
<dbReference type="InterPro" id="IPR050416">
    <property type="entry name" value="FAD-linked_Oxidoreductase"/>
</dbReference>
<dbReference type="InterPro" id="IPR006094">
    <property type="entry name" value="Oxid_FAD_bind_N"/>
</dbReference>
<dbReference type="EMBL" id="MU006226">
    <property type="protein sequence ID" value="KAF2826187.1"/>
    <property type="molecule type" value="Genomic_DNA"/>
</dbReference>
<dbReference type="Pfam" id="PF08031">
    <property type="entry name" value="BBE"/>
    <property type="match status" value="1"/>
</dbReference>
<evidence type="ECO:0000256" key="2">
    <source>
        <dbReference type="ARBA" id="ARBA00022630"/>
    </source>
</evidence>
<keyword evidence="2" id="KW-0285">Flavoprotein</keyword>
<dbReference type="GO" id="GO:0071949">
    <property type="term" value="F:FAD binding"/>
    <property type="evidence" value="ECO:0007669"/>
    <property type="project" value="InterPro"/>
</dbReference>
<keyword evidence="7" id="KW-1185">Reference proteome</keyword>
<evidence type="ECO:0000313" key="6">
    <source>
        <dbReference type="EMBL" id="KAF2826187.1"/>
    </source>
</evidence>
<evidence type="ECO:0000259" key="5">
    <source>
        <dbReference type="PROSITE" id="PS51387"/>
    </source>
</evidence>
<protein>
    <submittedName>
        <fullName evidence="6">FAD-binding domain-containing protein</fullName>
    </submittedName>
</protein>
<proteinExistence type="inferred from homology"/>
<dbReference type="OrthoDB" id="407275at2759"/>
<dbReference type="Proteomes" id="UP000799424">
    <property type="component" value="Unassembled WGS sequence"/>
</dbReference>
<feature type="domain" description="FAD-binding PCMH-type" evidence="5">
    <location>
        <begin position="18"/>
        <end position="191"/>
    </location>
</feature>
<dbReference type="SUPFAM" id="SSF56176">
    <property type="entry name" value="FAD-binding/transporter-associated domain-like"/>
    <property type="match status" value="1"/>
</dbReference>
<evidence type="ECO:0000256" key="4">
    <source>
        <dbReference type="ARBA" id="ARBA00023002"/>
    </source>
</evidence>
<keyword evidence="4" id="KW-0560">Oxidoreductase</keyword>
<dbReference type="GO" id="GO:0016491">
    <property type="term" value="F:oxidoreductase activity"/>
    <property type="evidence" value="ECO:0007669"/>
    <property type="project" value="UniProtKB-KW"/>
</dbReference>
<evidence type="ECO:0000256" key="1">
    <source>
        <dbReference type="ARBA" id="ARBA00005466"/>
    </source>
</evidence>
<name>A0A6A7A0F8_9PLEO</name>
<evidence type="ECO:0000256" key="3">
    <source>
        <dbReference type="ARBA" id="ARBA00022827"/>
    </source>
</evidence>
<comment type="similarity">
    <text evidence="1">Belongs to the oxygen-dependent FAD-linked oxidoreductase family.</text>
</comment>
<dbReference type="Pfam" id="PF01565">
    <property type="entry name" value="FAD_binding_4"/>
    <property type="match status" value="1"/>
</dbReference>
<dbReference type="Gene3D" id="3.40.462.20">
    <property type="match status" value="1"/>
</dbReference>
<dbReference type="InterPro" id="IPR016166">
    <property type="entry name" value="FAD-bd_PCMH"/>
</dbReference>
<evidence type="ECO:0000313" key="7">
    <source>
        <dbReference type="Proteomes" id="UP000799424"/>
    </source>
</evidence>
<dbReference type="PANTHER" id="PTHR42973:SF15">
    <property type="entry name" value="FAD-BINDING PCMH-TYPE DOMAIN-CONTAINING PROTEIN"/>
    <property type="match status" value="1"/>
</dbReference>
<sequence>MTSSAGWADLIEPYNTRLPFTPAVVVLPITNQHVQDAVVCAAQTGLKVQAKSGGHSYASTGLGGKNGAMSIHLESLQTIQLDKASGIATVGGGVRLGNLADGIWNQGQASLSHGTCPGVGVGGHLTHGGYSHTSRNYGLAMDQIVAADVVLANGTLIKASSSAYPDIFWAIRGAADSFGIVTTFYLQTRPAPASVTYFQFDLNGVFDSKAIFTNTFMHLQDVAKNASVVNNKVSFGMYLDNYGTYSLSGAYFGSVADFNSKVKPELLRSLPSSTPTVQSLSWYDFLIKTSGSPSLKVPLTGYDEHDNFFAKSVTVPEKDGLTATTMNALYDYLKTATVEYFVIINLYGGPGSAINTKDTNFAAYNDRDSLWVLQNYGYGAETVNFINGINSAIIKAQPQTTFGAYLNYVDPTYDAATAHKVYYGDAVYARLAALKKVVDPQSVFWHPQAIGV</sequence>
<keyword evidence="3" id="KW-0274">FAD</keyword>
<organism evidence="6 7">
    <name type="scientific">Ophiobolus disseminans</name>
    <dbReference type="NCBI Taxonomy" id="1469910"/>
    <lineage>
        <taxon>Eukaryota</taxon>
        <taxon>Fungi</taxon>
        <taxon>Dikarya</taxon>
        <taxon>Ascomycota</taxon>
        <taxon>Pezizomycotina</taxon>
        <taxon>Dothideomycetes</taxon>
        <taxon>Pleosporomycetidae</taxon>
        <taxon>Pleosporales</taxon>
        <taxon>Pleosporineae</taxon>
        <taxon>Phaeosphaeriaceae</taxon>
        <taxon>Ophiobolus</taxon>
    </lineage>
</organism>
<accession>A0A6A7A0F8</accession>
<dbReference type="PANTHER" id="PTHR42973">
    <property type="entry name" value="BINDING OXIDOREDUCTASE, PUTATIVE (AFU_ORTHOLOGUE AFUA_1G17690)-RELATED"/>
    <property type="match status" value="1"/>
</dbReference>
<dbReference type="InterPro" id="IPR036318">
    <property type="entry name" value="FAD-bd_PCMH-like_sf"/>
</dbReference>
<dbReference type="InterPro" id="IPR012951">
    <property type="entry name" value="BBE"/>
</dbReference>
<dbReference type="AlphaFoldDB" id="A0A6A7A0F8"/>
<gene>
    <name evidence="6" type="ORF">CC86DRAFT_293298</name>
</gene>